<dbReference type="PANTHER" id="PTHR33065:SF61">
    <property type="entry name" value="EXPRESSED PROTEIN"/>
    <property type="match status" value="1"/>
</dbReference>
<proteinExistence type="predicted"/>
<reference evidence="2" key="1">
    <citation type="submission" date="2015-06" db="UniProtKB">
        <authorList>
            <consortium name="EnsemblPlants"/>
        </authorList>
    </citation>
    <scope>IDENTIFICATION</scope>
</reference>
<name>M8CGI1_AEGTA</name>
<accession>M8CGI1</accession>
<feature type="domain" description="DUF6598" evidence="1">
    <location>
        <begin position="85"/>
        <end position="330"/>
    </location>
</feature>
<evidence type="ECO:0000259" key="1">
    <source>
        <dbReference type="Pfam" id="PF20241"/>
    </source>
</evidence>
<dbReference type="Pfam" id="PF20241">
    <property type="entry name" value="DUF6598"/>
    <property type="match status" value="1"/>
</dbReference>
<sequence>MDMDPPPARGRRYERETVRRRLRQESLDRYWNPNQHEPDREAVRAGEYYAYNRIWDTEEITTNVYPTHVLHLHAGQFNDARARDALQIFSIKVESIRGGLRWPLDVFGMVIARDVLDIDRKRNIIFAHPRSNPQTITEEHPYLELTGPARAVVTSGDPGKIENVLKVKGATESDDRDLSLLVLPLKNRMYCEYDRYYTSKHSTLELTFRHIDNSVEATIGARLIGGSSWPHGLQGVMVARISDMEDAEVSLLAFGGGKLHVVADDSMIKLTRRVVSVEHRDGELKVSIVARCENDEQVISVRDDIVFTPKKNGRTSGVLKVGACKIQLTVAWSLFN</sequence>
<protein>
    <recommendedName>
        <fullName evidence="1">DUF6598 domain-containing protein</fullName>
    </recommendedName>
</protein>
<evidence type="ECO:0000313" key="2">
    <source>
        <dbReference type="EnsemblPlants" id="EMT26277"/>
    </source>
</evidence>
<dbReference type="EnsemblPlants" id="EMT26277">
    <property type="protein sequence ID" value="EMT26277"/>
    <property type="gene ID" value="F775_04227"/>
</dbReference>
<dbReference type="InterPro" id="IPR046533">
    <property type="entry name" value="DUF6598"/>
</dbReference>
<dbReference type="AlphaFoldDB" id="M8CGI1"/>
<organism evidence="2">
    <name type="scientific">Aegilops tauschii</name>
    <name type="common">Tausch's goatgrass</name>
    <name type="synonym">Aegilops squarrosa</name>
    <dbReference type="NCBI Taxonomy" id="37682"/>
    <lineage>
        <taxon>Eukaryota</taxon>
        <taxon>Viridiplantae</taxon>
        <taxon>Streptophyta</taxon>
        <taxon>Embryophyta</taxon>
        <taxon>Tracheophyta</taxon>
        <taxon>Spermatophyta</taxon>
        <taxon>Magnoliopsida</taxon>
        <taxon>Liliopsida</taxon>
        <taxon>Poales</taxon>
        <taxon>Poaceae</taxon>
        <taxon>BOP clade</taxon>
        <taxon>Pooideae</taxon>
        <taxon>Triticodae</taxon>
        <taxon>Triticeae</taxon>
        <taxon>Triticinae</taxon>
        <taxon>Aegilops</taxon>
    </lineage>
</organism>
<dbReference type="PANTHER" id="PTHR33065">
    <property type="entry name" value="OS07G0486400 PROTEIN"/>
    <property type="match status" value="1"/>
</dbReference>